<gene>
    <name evidence="1" type="ORF">RB636_31105</name>
</gene>
<dbReference type="EMBL" id="JAVFKM010000020">
    <property type="protein sequence ID" value="MEF3117628.1"/>
    <property type="molecule type" value="Genomic_DNA"/>
</dbReference>
<proteinExistence type="predicted"/>
<protein>
    <submittedName>
        <fullName evidence="1">Uncharacterized protein</fullName>
    </submittedName>
</protein>
<organism evidence="1 2">
    <name type="scientific">Streptomyces chrestomyceticus</name>
    <dbReference type="NCBI Taxonomy" id="68185"/>
    <lineage>
        <taxon>Bacteria</taxon>
        <taxon>Bacillati</taxon>
        <taxon>Actinomycetota</taxon>
        <taxon>Actinomycetes</taxon>
        <taxon>Kitasatosporales</taxon>
        <taxon>Streptomycetaceae</taxon>
        <taxon>Streptomyces</taxon>
    </lineage>
</organism>
<dbReference type="RefSeq" id="WP_331789000.1">
    <property type="nucleotide sequence ID" value="NZ_JAVFKM010000020.1"/>
</dbReference>
<sequence length="106" mass="12020">MPSTHDDAPDLAREPDDEYTEADFAVLASFLFARTDPLLLARPLGEEVDRALQALNDTVRVLFGQARAFRQWENEVALAGTWHALTAIARQWERHPDFDPDWAADD</sequence>
<accession>A0ABU7X1I9</accession>
<evidence type="ECO:0000313" key="2">
    <source>
        <dbReference type="Proteomes" id="UP001348265"/>
    </source>
</evidence>
<name>A0ABU7X1I9_9ACTN</name>
<reference evidence="1 2" key="1">
    <citation type="submission" date="2023-08" db="EMBL/GenBank/DDBJ databases">
        <authorList>
            <person name="Sharma P."/>
            <person name="Verma V."/>
            <person name="Mohan M.K."/>
            <person name="Dubey A.K."/>
        </authorList>
    </citation>
    <scope>NUCLEOTIDE SEQUENCE [LARGE SCALE GENOMIC DNA]</scope>
    <source>
        <strain evidence="1 2">ADP4</strain>
    </source>
</reference>
<evidence type="ECO:0000313" key="1">
    <source>
        <dbReference type="EMBL" id="MEF3117628.1"/>
    </source>
</evidence>
<dbReference type="Proteomes" id="UP001348265">
    <property type="component" value="Unassembled WGS sequence"/>
</dbReference>
<comment type="caution">
    <text evidence="1">The sequence shown here is derived from an EMBL/GenBank/DDBJ whole genome shotgun (WGS) entry which is preliminary data.</text>
</comment>
<keyword evidence="2" id="KW-1185">Reference proteome</keyword>